<proteinExistence type="predicted"/>
<dbReference type="Gene3D" id="2.60.40.60">
    <property type="entry name" value="Cadherins"/>
    <property type="match status" value="1"/>
</dbReference>
<dbReference type="InterPro" id="IPR026444">
    <property type="entry name" value="Secre_tail"/>
</dbReference>
<feature type="signal peptide" evidence="1">
    <location>
        <begin position="1"/>
        <end position="33"/>
    </location>
</feature>
<dbReference type="NCBIfam" id="TIGR04183">
    <property type="entry name" value="Por_Secre_tail"/>
    <property type="match status" value="1"/>
</dbReference>
<dbReference type="EMBL" id="JAUJEA010000006">
    <property type="protein sequence ID" value="MDN5203251.1"/>
    <property type="molecule type" value="Genomic_DNA"/>
</dbReference>
<comment type="caution">
    <text evidence="3">The sequence shown here is derived from an EMBL/GenBank/DDBJ whole genome shotgun (WGS) entry which is preliminary data.</text>
</comment>
<evidence type="ECO:0000313" key="3">
    <source>
        <dbReference type="EMBL" id="MDN5203251.1"/>
    </source>
</evidence>
<evidence type="ECO:0000256" key="1">
    <source>
        <dbReference type="SAM" id="SignalP"/>
    </source>
</evidence>
<sequence>MNKPLHTIYIICRNFITSLLICFFLFSSHTVFAQFDGDFEPANWTFSTENADGSIDLSQIPNAIVITGGNDENEGNTDYTIPITQDGDIKFSWTYFSTDVDGASYDPGGYVLNGVFTPLVDTGGPPNQNGTASITVANGDTFGFRVYTEDGVLGPGILTIENFTPFKNATPTLDHLDDLFVGVNESPFTVDLTGISAGISEATQNISITATSSDPAILPDPAVTYTSPDATGSLLLSPATDAFGTVAITVTVSDDGGTANGAVDNIVKTFEVNLNSNFPPEMDGLNNLVLAINSTEQSLNLTGINAGKNTSESQTITISASSSNEALIANNNISVDYVSPANNGTLRFTPNADVTGQTTITVTVMDDGGTDNNGNDTFTTSFVVKVNANQLPGINDISDVRLAVNASEHTVFIDGISDGDGGIQNISISATSDNPALIPDPTVTYTSPDATGDLKFTPVDDQFGVANITVTVQDDGGTVDGGLSMITKTFKVEVSGNFAPTLDALNNMILPVNSGAQTINLAGISPGIGETQTLTVTAVSDNTGVIPNPTVTYTSSDPTGTIDFIPETDASGTAEITVTVTDDGGTDNGGIDAFSQTFTVQVAANLPPTIDALNDLAIIRNSGEQTINLFGIGAGNGETQDLSVEVSSDNPSLVADFNLTYTPNDATGSFTFTPVADQVGIANITVAVTDNGGTDNNGIDSTSETFELSVNNFINFSASTTDGPIFDRPEAGTPPFSTVGADFPYYVQPFAVTESGQYTLSVINANFNPFLALYETSFGPFSPLSNVLNSNDDDFAGNLGIFPSLNQELIAGKQYFMVVTSSNALESGNFTAQIAGPGDINLGTVPTLNFLEDVVIEEDGSATVNLSGITNGLGDSQTVTVDAVTDNGDLFSVIAVEHDGTETGSFILSPLSNANGEASVTVTVNNNGIDFERNFLVTVNPVNDAPDFTLDQTDVAANQEFDQEITINVVPGTVPTDENDQTPTYSIDPPSSDLVNVQIDQNTGAVSITSSVGAFGTETFTITANDQQSENNTATQSFTINVNALPTDMALSNDLIEEDVAVGTEVGTLTTTDPDDTEGFTYSLVSGEGDDHNADFTIDNGVLKTNNTFNVSEITEFSVRVRTEDNEGGGFEKAFTVRVDDVTGIQDALLSKATKIWPNPGNGKFHLSLELPTLMNLEVFVTDLAGRIVQQQYIAPRSTTVRTDIELNNMQTGLYLLRIQTEDGRRLTKKIMKE</sequence>
<dbReference type="InterPro" id="IPR013783">
    <property type="entry name" value="Ig-like_fold"/>
</dbReference>
<dbReference type="CDD" id="cd11304">
    <property type="entry name" value="Cadherin_repeat"/>
    <property type="match status" value="1"/>
</dbReference>
<dbReference type="Pfam" id="PF18962">
    <property type="entry name" value="Por_Secre_tail"/>
    <property type="match status" value="1"/>
</dbReference>
<reference evidence="3" key="1">
    <citation type="submission" date="2023-06" db="EMBL/GenBank/DDBJ databases">
        <title>Genomic of Parafulvivirga corallium.</title>
        <authorList>
            <person name="Wang G."/>
        </authorList>
    </citation>
    <scope>NUCLEOTIDE SEQUENCE</scope>
    <source>
        <strain evidence="3">BMA10</strain>
    </source>
</reference>
<dbReference type="RefSeq" id="WP_346753274.1">
    <property type="nucleotide sequence ID" value="NZ_JAUJEA010000006.1"/>
</dbReference>
<dbReference type="Gene3D" id="2.60.40.10">
    <property type="entry name" value="Immunoglobulins"/>
    <property type="match status" value="1"/>
</dbReference>
<name>A0ABT8KR71_9BACT</name>
<dbReference type="InterPro" id="IPR015919">
    <property type="entry name" value="Cadherin-like_sf"/>
</dbReference>
<organism evidence="3 4">
    <name type="scientific">Splendidivirga corallicola</name>
    <dbReference type="NCBI Taxonomy" id="3051826"/>
    <lineage>
        <taxon>Bacteria</taxon>
        <taxon>Pseudomonadati</taxon>
        <taxon>Bacteroidota</taxon>
        <taxon>Cytophagia</taxon>
        <taxon>Cytophagales</taxon>
        <taxon>Splendidivirgaceae</taxon>
        <taxon>Splendidivirga</taxon>
    </lineage>
</organism>
<evidence type="ECO:0000259" key="2">
    <source>
        <dbReference type="PROSITE" id="PS50268"/>
    </source>
</evidence>
<keyword evidence="1" id="KW-0732">Signal</keyword>
<accession>A0ABT8KR71</accession>
<dbReference type="PROSITE" id="PS50268">
    <property type="entry name" value="CADHERIN_2"/>
    <property type="match status" value="1"/>
</dbReference>
<gene>
    <name evidence="3" type="ORF">QQ008_17810</name>
</gene>
<protein>
    <submittedName>
        <fullName evidence="3">T9SS type A sorting domain-containing protein</fullName>
    </submittedName>
</protein>
<dbReference type="SUPFAM" id="SSF49313">
    <property type="entry name" value="Cadherin-like"/>
    <property type="match status" value="1"/>
</dbReference>
<dbReference type="InterPro" id="IPR002126">
    <property type="entry name" value="Cadherin-like_dom"/>
</dbReference>
<feature type="chain" id="PRO_5045055073" evidence="1">
    <location>
        <begin position="34"/>
        <end position="1234"/>
    </location>
</feature>
<feature type="domain" description="Cadherin" evidence="2">
    <location>
        <begin position="1056"/>
        <end position="1149"/>
    </location>
</feature>
<evidence type="ECO:0000313" key="4">
    <source>
        <dbReference type="Proteomes" id="UP001172082"/>
    </source>
</evidence>
<dbReference type="Proteomes" id="UP001172082">
    <property type="component" value="Unassembled WGS sequence"/>
</dbReference>
<keyword evidence="4" id="KW-1185">Reference proteome</keyword>